<accession>A0A100W137</accession>
<reference evidence="2" key="2">
    <citation type="submission" date="2016-02" db="EMBL/GenBank/DDBJ databases">
        <title>Draft genome sequence of five rapidly growing Mycobacterium species.</title>
        <authorList>
            <person name="Katahira K."/>
            <person name="Gotou Y."/>
            <person name="Iida K."/>
            <person name="Ogura Y."/>
            <person name="Hayashi T."/>
        </authorList>
    </citation>
    <scope>NUCLEOTIDE SEQUENCE [LARGE SCALE GENOMIC DNA]</scope>
    <source>
        <strain evidence="2">JCM15654</strain>
    </source>
</reference>
<reference evidence="2" key="1">
    <citation type="journal article" date="2016" name="Genome Announc.">
        <title>Draft Genome Sequences of Five Rapidly Growing Mycobacterium Species, M. thermoresistibile, M. fortuitum subsp. acetamidolyticum, M. canariasense, M. brisbanense, and M. novocastrense.</title>
        <authorList>
            <person name="Katahira K."/>
            <person name="Ogura Y."/>
            <person name="Gotoh Y."/>
            <person name="Hayashi T."/>
        </authorList>
    </citation>
    <scope>NUCLEOTIDE SEQUENCE [LARGE SCALE GENOMIC DNA]</scope>
    <source>
        <strain evidence="2">JCM15654</strain>
    </source>
</reference>
<proteinExistence type="predicted"/>
<sequence length="205" mass="19680">MADLNDLFAQIPVAEIASKLGADEGEVNNAIKTLVPALVGGVQHNVQADNIDSSNLESAVTAQGASGLLDGGVKVDDVDQKEGDQMVAHIFGGNDSGQVASALAGTGAGGGDLIKKLLPILTPIVLAYIGKQFAQKNAPAEPAAQASGGGLGDILGSILGGANAGGGGGAANNPLGSILGSVLGGGGGQGNAIGEILGGLLGGKK</sequence>
<dbReference type="InterPro" id="IPR009282">
    <property type="entry name" value="DUF937"/>
</dbReference>
<dbReference type="Pfam" id="PF06078">
    <property type="entry name" value="DUF937"/>
    <property type="match status" value="1"/>
</dbReference>
<dbReference type="OrthoDB" id="3577641at2"/>
<dbReference type="RefSeq" id="WP_029367326.1">
    <property type="nucleotide sequence ID" value="NZ_BCSX01000034.1"/>
</dbReference>
<name>A0A100W137_9MYCO</name>
<protein>
    <submittedName>
        <fullName evidence="1">Membrane protein</fullName>
    </submittedName>
</protein>
<dbReference type="EMBL" id="BCSX01000034">
    <property type="protein sequence ID" value="GAS89677.1"/>
    <property type="molecule type" value="Genomic_DNA"/>
</dbReference>
<keyword evidence="2" id="KW-1185">Reference proteome</keyword>
<evidence type="ECO:0000313" key="1">
    <source>
        <dbReference type="EMBL" id="GAS89677.1"/>
    </source>
</evidence>
<comment type="caution">
    <text evidence="1">The sequence shown here is derived from an EMBL/GenBank/DDBJ whole genome shotgun (WGS) entry which is preliminary data.</text>
</comment>
<dbReference type="Proteomes" id="UP000069620">
    <property type="component" value="Unassembled WGS sequence"/>
</dbReference>
<gene>
    <name evidence="1" type="ORF">RMCB_3773</name>
</gene>
<dbReference type="AlphaFoldDB" id="A0A100W137"/>
<organism evidence="1 2">
    <name type="scientific">Mycolicibacterium brisbanense</name>
    <dbReference type="NCBI Taxonomy" id="146020"/>
    <lineage>
        <taxon>Bacteria</taxon>
        <taxon>Bacillati</taxon>
        <taxon>Actinomycetota</taxon>
        <taxon>Actinomycetes</taxon>
        <taxon>Mycobacteriales</taxon>
        <taxon>Mycobacteriaceae</taxon>
        <taxon>Mycolicibacterium</taxon>
    </lineage>
</organism>
<evidence type="ECO:0000313" key="2">
    <source>
        <dbReference type="Proteomes" id="UP000069620"/>
    </source>
</evidence>
<dbReference type="STRING" id="146020.RMCB_3773"/>